<evidence type="ECO:0000313" key="4">
    <source>
        <dbReference type="WBParaSite" id="HPBE_0001698101-mRNA-1"/>
    </source>
</evidence>
<sequence>MNAAGGLQAEECPRRRHILYQAIPQSQQPPCLAYKFGAPDGIDRRDVEELFEPRDESFRETESYGDTFVLPGPQQLD</sequence>
<dbReference type="EMBL" id="UZAH01029727">
    <property type="protein sequence ID" value="VDP07602.1"/>
    <property type="molecule type" value="Genomic_DNA"/>
</dbReference>
<evidence type="ECO:0000256" key="1">
    <source>
        <dbReference type="SAM" id="MobiDB-lite"/>
    </source>
</evidence>
<evidence type="ECO:0000313" key="3">
    <source>
        <dbReference type="Proteomes" id="UP000050761"/>
    </source>
</evidence>
<name>A0A183G5Q9_HELPZ</name>
<protein>
    <submittedName>
        <fullName evidence="4">AGC-kinase C-terminal domain-containing protein</fullName>
    </submittedName>
</protein>
<dbReference type="WBParaSite" id="HPBE_0001698101-mRNA-1">
    <property type="protein sequence ID" value="HPBE_0001698101-mRNA-1"/>
    <property type="gene ID" value="HPBE_0001698101"/>
</dbReference>
<dbReference type="AlphaFoldDB" id="A0A183G5Q9"/>
<dbReference type="OrthoDB" id="5854321at2759"/>
<gene>
    <name evidence="2" type="ORF">HPBE_LOCUS16980</name>
</gene>
<organism evidence="3 4">
    <name type="scientific">Heligmosomoides polygyrus</name>
    <name type="common">Parasitic roundworm</name>
    <dbReference type="NCBI Taxonomy" id="6339"/>
    <lineage>
        <taxon>Eukaryota</taxon>
        <taxon>Metazoa</taxon>
        <taxon>Ecdysozoa</taxon>
        <taxon>Nematoda</taxon>
        <taxon>Chromadorea</taxon>
        <taxon>Rhabditida</taxon>
        <taxon>Rhabditina</taxon>
        <taxon>Rhabditomorpha</taxon>
        <taxon>Strongyloidea</taxon>
        <taxon>Heligmosomidae</taxon>
        <taxon>Heligmosomoides</taxon>
    </lineage>
</organism>
<keyword evidence="3" id="KW-1185">Reference proteome</keyword>
<feature type="region of interest" description="Disordered" evidence="1">
    <location>
        <begin position="54"/>
        <end position="77"/>
    </location>
</feature>
<evidence type="ECO:0000313" key="2">
    <source>
        <dbReference type="EMBL" id="VDP07602.1"/>
    </source>
</evidence>
<reference evidence="2 3" key="1">
    <citation type="submission" date="2018-11" db="EMBL/GenBank/DDBJ databases">
        <authorList>
            <consortium name="Pathogen Informatics"/>
        </authorList>
    </citation>
    <scope>NUCLEOTIDE SEQUENCE [LARGE SCALE GENOMIC DNA]</scope>
</reference>
<dbReference type="Proteomes" id="UP000050761">
    <property type="component" value="Unassembled WGS sequence"/>
</dbReference>
<accession>A0A183G5Q9</accession>
<reference evidence="4" key="2">
    <citation type="submission" date="2019-09" db="UniProtKB">
        <authorList>
            <consortium name="WormBaseParasite"/>
        </authorList>
    </citation>
    <scope>IDENTIFICATION</scope>
</reference>
<accession>A0A3P8A347</accession>
<proteinExistence type="predicted"/>